<organism evidence="1">
    <name type="scientific">Macaca fascicularis</name>
    <name type="common">Crab-eating macaque</name>
    <name type="synonym">Cynomolgus monkey</name>
    <dbReference type="NCBI Taxonomy" id="9541"/>
    <lineage>
        <taxon>Eukaryota</taxon>
        <taxon>Metazoa</taxon>
        <taxon>Chordata</taxon>
        <taxon>Craniata</taxon>
        <taxon>Vertebrata</taxon>
        <taxon>Euteleostomi</taxon>
        <taxon>Mammalia</taxon>
        <taxon>Eutheria</taxon>
        <taxon>Euarchontoglires</taxon>
        <taxon>Primates</taxon>
        <taxon>Haplorrhini</taxon>
        <taxon>Catarrhini</taxon>
        <taxon>Cercopithecidae</taxon>
        <taxon>Cercopithecinae</taxon>
        <taxon>Macaca</taxon>
    </lineage>
</organism>
<reference evidence="1" key="1">
    <citation type="journal article" date="2007" name="PLoS Biol.">
        <title>Rate of evolution in brain-expressed genes in humans and other primates.</title>
        <authorList>
            <person name="Wang H.-Y."/>
            <person name="Chien H.-C."/>
            <person name="Osada N."/>
            <person name="Hashimoto K."/>
            <person name="Sugano S."/>
            <person name="Gojobori T."/>
            <person name="Chou C.-K."/>
            <person name="Tsai S.-F."/>
            <person name="Wu C.-I."/>
            <person name="Shen C.-K.J."/>
        </authorList>
    </citation>
    <scope>NUCLEOTIDE SEQUENCE</scope>
</reference>
<name>I7GKA1_MACFA</name>
<sequence length="225" mass="24332">MAQPKLSQVTTSAFVNFRGARAFCWLEGERNFSDFRSALPFPRSGDLEPRRAVERGQMLAGASPLPCFDLAPHGVWERFFQGWVGSGRALAGERQGEEREAAHTSRWCLTALGPSGAGQEGHHARDSLSGCRLALSPASGMDRACHTEEDCVTCCWSAKCTLCGCKYPRAKITDPSLPPTPLTSTPARCEGGSQGPCMNPAHARVTGAPFTPHHPLKAEVIRPWT</sequence>
<dbReference type="EMBL" id="AB171337">
    <property type="protein sequence ID" value="BAE88400.1"/>
    <property type="molecule type" value="mRNA"/>
</dbReference>
<dbReference type="GeneID" id="135968013"/>
<protein>
    <submittedName>
        <fullName evidence="1">Macaca fascicularis brain cDNA, clone: QorA-14236</fullName>
    </submittedName>
</protein>
<evidence type="ECO:0000313" key="1">
    <source>
        <dbReference type="EMBL" id="BAE88400.1"/>
    </source>
</evidence>
<accession>I7GKA1</accession>
<dbReference type="KEGG" id="mcf:135968013"/>
<dbReference type="AlphaFoldDB" id="I7GKA1"/>
<dbReference type="RefSeq" id="XP_065389107.1">
    <property type="nucleotide sequence ID" value="XM_065533035.2"/>
</dbReference>
<proteinExistence type="evidence at transcript level"/>